<reference evidence="1 3" key="1">
    <citation type="journal article" date="2019" name="Sci. Rep.">
        <title>Orb-weaving spider Araneus ventricosus genome elucidates the spidroin gene catalogue.</title>
        <authorList>
            <person name="Kono N."/>
            <person name="Nakamura H."/>
            <person name="Ohtoshi R."/>
            <person name="Moran D.A.P."/>
            <person name="Shinohara A."/>
            <person name="Yoshida Y."/>
            <person name="Fujiwara M."/>
            <person name="Mori M."/>
            <person name="Tomita M."/>
            <person name="Arakawa K."/>
        </authorList>
    </citation>
    <scope>NUCLEOTIDE SEQUENCE [LARGE SCALE GENOMIC DNA]</scope>
</reference>
<comment type="caution">
    <text evidence="1">The sequence shown here is derived from an EMBL/GenBank/DDBJ whole genome shotgun (WGS) entry which is preliminary data.</text>
</comment>
<organism evidence="1 3">
    <name type="scientific">Araneus ventricosus</name>
    <name type="common">Orbweaver spider</name>
    <name type="synonym">Epeira ventricosa</name>
    <dbReference type="NCBI Taxonomy" id="182803"/>
    <lineage>
        <taxon>Eukaryota</taxon>
        <taxon>Metazoa</taxon>
        <taxon>Ecdysozoa</taxon>
        <taxon>Arthropoda</taxon>
        <taxon>Chelicerata</taxon>
        <taxon>Arachnida</taxon>
        <taxon>Araneae</taxon>
        <taxon>Araneomorphae</taxon>
        <taxon>Entelegynae</taxon>
        <taxon>Araneoidea</taxon>
        <taxon>Araneidae</taxon>
        <taxon>Araneus</taxon>
    </lineage>
</organism>
<gene>
    <name evidence="1" type="ORF">AVEN_123233_1</name>
    <name evidence="2" type="ORF">AVEN_267242_1</name>
</gene>
<keyword evidence="3" id="KW-1185">Reference proteome</keyword>
<name>A0A4Y2SRX3_ARAVE</name>
<protein>
    <submittedName>
        <fullName evidence="1">Uncharacterized protein</fullName>
    </submittedName>
</protein>
<dbReference type="EMBL" id="BGPR01023718">
    <property type="protein sequence ID" value="GBN91118.1"/>
    <property type="molecule type" value="Genomic_DNA"/>
</dbReference>
<evidence type="ECO:0000313" key="2">
    <source>
        <dbReference type="EMBL" id="GBN91179.1"/>
    </source>
</evidence>
<accession>A0A4Y2SRX3</accession>
<evidence type="ECO:0000313" key="1">
    <source>
        <dbReference type="EMBL" id="GBN91118.1"/>
    </source>
</evidence>
<sequence>METLSGIAHAPVGFDFTKIGIPPKARFCSKFEFKKSKQLENRQLHSSGSEPVHEPLIDSLLHTLQKHKTGPARFSSGHALGGAVVAILLDRHEGGEEGGRQQSDPAVLDGVWGGVAAVRITTTVLYQDIEGARTFEAICALSLTTQPAAASNKAVIIPHWKRTEKKNIYYITIFLLMRLNSSIP</sequence>
<dbReference type="AlphaFoldDB" id="A0A4Y2SRX3"/>
<evidence type="ECO:0000313" key="3">
    <source>
        <dbReference type="Proteomes" id="UP000499080"/>
    </source>
</evidence>
<dbReference type="EMBL" id="BGPR01023751">
    <property type="protein sequence ID" value="GBN91179.1"/>
    <property type="molecule type" value="Genomic_DNA"/>
</dbReference>
<dbReference type="Proteomes" id="UP000499080">
    <property type="component" value="Unassembled WGS sequence"/>
</dbReference>
<proteinExistence type="predicted"/>